<evidence type="ECO:0000256" key="2">
    <source>
        <dbReference type="ARBA" id="ARBA00022527"/>
    </source>
</evidence>
<evidence type="ECO:0000256" key="12">
    <source>
        <dbReference type="ARBA" id="ARBA00023170"/>
    </source>
</evidence>
<dbReference type="FunFam" id="3.30.200.20:FF:000727">
    <property type="entry name" value="Cysteine-rich RLK (RECEPTOR-like protein kinase) 23"/>
    <property type="match status" value="1"/>
</dbReference>
<dbReference type="GO" id="GO:0005886">
    <property type="term" value="C:plasma membrane"/>
    <property type="evidence" value="ECO:0007669"/>
    <property type="project" value="TreeGrafter"/>
</dbReference>
<comment type="caution">
    <text evidence="17">The sequence shown here is derived from an EMBL/GenBank/DDBJ whole genome shotgun (WGS) entry which is preliminary data.</text>
</comment>
<dbReference type="GO" id="GO:0004674">
    <property type="term" value="F:protein serine/threonine kinase activity"/>
    <property type="evidence" value="ECO:0007669"/>
    <property type="project" value="UniProtKB-KW"/>
</dbReference>
<feature type="domain" description="Protein kinase" evidence="15">
    <location>
        <begin position="1"/>
        <end position="113"/>
    </location>
</feature>
<keyword evidence="13" id="KW-0325">Glycoprotein</keyword>
<dbReference type="InterPro" id="IPR011009">
    <property type="entry name" value="Kinase-like_dom_sf"/>
</dbReference>
<dbReference type="PROSITE" id="PS00108">
    <property type="entry name" value="PROTEIN_KINASE_ST"/>
    <property type="match status" value="1"/>
</dbReference>
<proteinExistence type="predicted"/>
<keyword evidence="8" id="KW-0418">Kinase</keyword>
<dbReference type="Proteomes" id="UP000257109">
    <property type="component" value="Unassembled WGS sequence"/>
</dbReference>
<dbReference type="STRING" id="157652.A0A371E5Q1"/>
<evidence type="ECO:0000259" key="15">
    <source>
        <dbReference type="PROSITE" id="PS50011"/>
    </source>
</evidence>
<protein>
    <submittedName>
        <fullName evidence="17">Cysteine-rich receptor-like protein kinase 25</fullName>
    </submittedName>
</protein>
<feature type="non-terminal residue" evidence="17">
    <location>
        <position position="1"/>
    </location>
</feature>
<evidence type="ECO:0000256" key="9">
    <source>
        <dbReference type="ARBA" id="ARBA00022840"/>
    </source>
</evidence>
<keyword evidence="2" id="KW-0723">Serine/threonine-protein kinase</keyword>
<evidence type="ECO:0000259" key="16">
    <source>
        <dbReference type="PROSITE" id="PS51473"/>
    </source>
</evidence>
<dbReference type="PANTHER" id="PTHR27002">
    <property type="entry name" value="RECEPTOR-LIKE SERINE/THREONINE-PROTEIN KINASE SD1-8"/>
    <property type="match status" value="1"/>
</dbReference>
<dbReference type="OrthoDB" id="2015071at2759"/>
<evidence type="ECO:0000256" key="10">
    <source>
        <dbReference type="ARBA" id="ARBA00022989"/>
    </source>
</evidence>
<feature type="domain" description="Gnk2-homologous" evidence="16">
    <location>
        <begin position="156"/>
        <end position="261"/>
    </location>
</feature>
<dbReference type="Pfam" id="PF01657">
    <property type="entry name" value="Stress-antifung"/>
    <property type="match status" value="2"/>
</dbReference>
<dbReference type="PROSITE" id="PS50011">
    <property type="entry name" value="PROTEIN_KINASE_DOM"/>
    <property type="match status" value="2"/>
</dbReference>
<evidence type="ECO:0000256" key="5">
    <source>
        <dbReference type="ARBA" id="ARBA00022729"/>
    </source>
</evidence>
<sequence>MYSGYMSPEYAMHGQFSVKSDVYSFGVMLLEIISGKRKGSPSESDGVDDIRKYALTKWRDRMPLELLDPKLEGSYSQNEVIRCIHIGLLCVQEDPSDRPTMAEVVSFLNNPSVDLPMPTEQHRKMEDIVGKIGLESSSDSNYESINLMTVTIHEGPKAYYNCTRNSTFAAYSAYRSNVKTLLAWLSSNGTNNARFYNTTVASQDSAYTVYGSFLCTRDIIPKICEECVIQAAKLISSLCTVAKEAIVWYQVCYVRYSDRRFFSTVEESPQISFMNDEDYVGQVGHFNNILWDMMNDLRSEAASASNKSVDKSVNITDNQKLYGSAWCLPYLSKENCSWCLSDAIAEIPTSCCRGKSGGIILYPSCSIRYELYPFHKAHIITPPGVPPPLPNSPSPYASPVGNDSTSLESLRFKLAKIEAATNRFAKENMIGKGGFGEVYRGILSDGQEIAVKRLTGSSRQGAVEFKNEVQVIAKLQHRNLVRLLGFCLEDDEKILIYEYVPNKSLDYFLSDIKKRRLLFWSQRQKIIIGIARGILYLHEDSCLKIIHRDLKPSNVLLDNNMNPKISDFGMARIVALDQIEESTEYAMHGKFSIKSDVFSFGVMVLEIINGKRKGCSSEPEGIDDIRRHAWTKWTEQTPLELLDPNIGGPYSREEVIKCIHIGLLCVQEDSNDRPTMATVVFYLNSPSINLPPPREPGYFKSNRIEDSKTINTELDNTSDSINEITVTKFFPR</sequence>
<accession>A0A371E5Q1</accession>
<reference evidence="17" key="1">
    <citation type="submission" date="2018-05" db="EMBL/GenBank/DDBJ databases">
        <title>Draft genome of Mucuna pruriens seed.</title>
        <authorList>
            <person name="Nnadi N.E."/>
            <person name="Vos R."/>
            <person name="Hasami M.H."/>
            <person name="Devisetty U.K."/>
            <person name="Aguiy J.C."/>
        </authorList>
    </citation>
    <scope>NUCLEOTIDE SEQUENCE [LARGE SCALE GENOMIC DNA]</scope>
    <source>
        <strain evidence="17">JCA_2017</strain>
    </source>
</reference>
<dbReference type="CDD" id="cd14066">
    <property type="entry name" value="STKc_IRAK"/>
    <property type="match status" value="1"/>
</dbReference>
<evidence type="ECO:0000256" key="13">
    <source>
        <dbReference type="ARBA" id="ARBA00023180"/>
    </source>
</evidence>
<dbReference type="SUPFAM" id="SSF56112">
    <property type="entry name" value="Protein kinase-like (PK-like)"/>
    <property type="match status" value="2"/>
</dbReference>
<dbReference type="Gene3D" id="1.10.510.10">
    <property type="entry name" value="Transferase(Phosphotransferase) domain 1"/>
    <property type="match status" value="2"/>
</dbReference>
<keyword evidence="12" id="KW-0675">Receptor</keyword>
<keyword evidence="3" id="KW-0808">Transferase</keyword>
<dbReference type="InterPro" id="IPR008271">
    <property type="entry name" value="Ser/Thr_kinase_AS"/>
</dbReference>
<dbReference type="PROSITE" id="PS51473">
    <property type="entry name" value="GNK2"/>
    <property type="match status" value="2"/>
</dbReference>
<comment type="subcellular location">
    <subcellularLocation>
        <location evidence="1">Membrane</location>
        <topology evidence="1">Single-pass membrane protein</topology>
    </subcellularLocation>
</comment>
<dbReference type="PROSITE" id="PS00107">
    <property type="entry name" value="PROTEIN_KINASE_ATP"/>
    <property type="match status" value="1"/>
</dbReference>
<name>A0A371E5Q1_MUCPR</name>
<evidence type="ECO:0000313" key="18">
    <source>
        <dbReference type="Proteomes" id="UP000257109"/>
    </source>
</evidence>
<keyword evidence="11" id="KW-0472">Membrane</keyword>
<evidence type="ECO:0000256" key="1">
    <source>
        <dbReference type="ARBA" id="ARBA00004167"/>
    </source>
</evidence>
<keyword evidence="6" id="KW-0677">Repeat</keyword>
<keyword evidence="18" id="KW-1185">Reference proteome</keyword>
<dbReference type="InterPro" id="IPR000719">
    <property type="entry name" value="Prot_kinase_dom"/>
</dbReference>
<keyword evidence="5" id="KW-0732">Signal</keyword>
<dbReference type="InterPro" id="IPR038408">
    <property type="entry name" value="GNK2_sf"/>
</dbReference>
<dbReference type="GO" id="GO:0005524">
    <property type="term" value="F:ATP binding"/>
    <property type="evidence" value="ECO:0007669"/>
    <property type="project" value="UniProtKB-UniRule"/>
</dbReference>
<dbReference type="PANTHER" id="PTHR27002:SF1108">
    <property type="entry name" value="CYSTEINE-RICH RECEPTOR-KINASE-LIKE PROTEIN"/>
    <property type="match status" value="1"/>
</dbReference>
<dbReference type="FunFam" id="3.30.430.20:FF:000026">
    <property type="entry name" value="Cysteine-rich receptor-like protein kinase 5"/>
    <property type="match status" value="1"/>
</dbReference>
<dbReference type="Gene3D" id="3.30.200.20">
    <property type="entry name" value="Phosphorylase Kinase, domain 1"/>
    <property type="match status" value="1"/>
</dbReference>
<dbReference type="InterPro" id="IPR001245">
    <property type="entry name" value="Ser-Thr/Tyr_kinase_cat_dom"/>
</dbReference>
<organism evidence="17 18">
    <name type="scientific">Mucuna pruriens</name>
    <name type="common">Velvet bean</name>
    <name type="synonym">Dolichos pruriens</name>
    <dbReference type="NCBI Taxonomy" id="157652"/>
    <lineage>
        <taxon>Eukaryota</taxon>
        <taxon>Viridiplantae</taxon>
        <taxon>Streptophyta</taxon>
        <taxon>Embryophyta</taxon>
        <taxon>Tracheophyta</taxon>
        <taxon>Spermatophyta</taxon>
        <taxon>Magnoliopsida</taxon>
        <taxon>eudicotyledons</taxon>
        <taxon>Gunneridae</taxon>
        <taxon>Pentapetalae</taxon>
        <taxon>rosids</taxon>
        <taxon>fabids</taxon>
        <taxon>Fabales</taxon>
        <taxon>Fabaceae</taxon>
        <taxon>Papilionoideae</taxon>
        <taxon>50 kb inversion clade</taxon>
        <taxon>NPAAA clade</taxon>
        <taxon>indigoferoid/millettioid clade</taxon>
        <taxon>Phaseoleae</taxon>
        <taxon>Mucuna</taxon>
    </lineage>
</organism>
<feature type="domain" description="Gnk2-homologous" evidence="16">
    <location>
        <begin position="267"/>
        <end position="374"/>
    </location>
</feature>
<evidence type="ECO:0000256" key="11">
    <source>
        <dbReference type="ARBA" id="ARBA00023136"/>
    </source>
</evidence>
<dbReference type="EMBL" id="QJKJ01016187">
    <property type="protein sequence ID" value="RDX61356.1"/>
    <property type="molecule type" value="Genomic_DNA"/>
</dbReference>
<dbReference type="Pfam" id="PF07714">
    <property type="entry name" value="PK_Tyr_Ser-Thr"/>
    <property type="match status" value="2"/>
</dbReference>
<evidence type="ECO:0000256" key="14">
    <source>
        <dbReference type="PROSITE-ProRule" id="PRU10141"/>
    </source>
</evidence>
<evidence type="ECO:0000256" key="7">
    <source>
        <dbReference type="ARBA" id="ARBA00022741"/>
    </source>
</evidence>
<dbReference type="FunFam" id="1.10.510.10:FF:000129">
    <property type="entry name" value="cysteine-rich receptor-like protein kinase 10"/>
    <property type="match status" value="1"/>
</dbReference>
<dbReference type="AlphaFoldDB" id="A0A371E5Q1"/>
<gene>
    <name evidence="17" type="primary">CRK25</name>
    <name evidence="17" type="ORF">CR513_60427</name>
</gene>
<dbReference type="CDD" id="cd23509">
    <property type="entry name" value="Gnk2-like"/>
    <property type="match status" value="2"/>
</dbReference>
<dbReference type="GO" id="GO:0042742">
    <property type="term" value="P:defense response to bacterium"/>
    <property type="evidence" value="ECO:0007669"/>
    <property type="project" value="TreeGrafter"/>
</dbReference>
<evidence type="ECO:0000256" key="8">
    <source>
        <dbReference type="ARBA" id="ARBA00022777"/>
    </source>
</evidence>
<dbReference type="SMART" id="SM00220">
    <property type="entry name" value="S_TKc"/>
    <property type="match status" value="1"/>
</dbReference>
<keyword evidence="7 14" id="KW-0547">Nucleotide-binding</keyword>
<keyword evidence="10" id="KW-1133">Transmembrane helix</keyword>
<feature type="binding site" evidence="14">
    <location>
        <position position="452"/>
    </location>
    <ligand>
        <name>ATP</name>
        <dbReference type="ChEBI" id="CHEBI:30616"/>
    </ligand>
</feature>
<dbReference type="InterPro" id="IPR002902">
    <property type="entry name" value="GNK2"/>
</dbReference>
<evidence type="ECO:0000256" key="4">
    <source>
        <dbReference type="ARBA" id="ARBA00022692"/>
    </source>
</evidence>
<evidence type="ECO:0000256" key="3">
    <source>
        <dbReference type="ARBA" id="ARBA00022679"/>
    </source>
</evidence>
<keyword evidence="9 14" id="KW-0067">ATP-binding</keyword>
<dbReference type="InterPro" id="IPR017441">
    <property type="entry name" value="Protein_kinase_ATP_BS"/>
</dbReference>
<evidence type="ECO:0000256" key="6">
    <source>
        <dbReference type="ARBA" id="ARBA00022737"/>
    </source>
</evidence>
<keyword evidence="4" id="KW-0812">Transmembrane</keyword>
<dbReference type="Gene3D" id="3.30.430.20">
    <property type="entry name" value="Gnk2 domain, C-X8-C-X2-C motif"/>
    <property type="match status" value="2"/>
</dbReference>
<feature type="domain" description="Protein kinase" evidence="15">
    <location>
        <begin position="424"/>
        <end position="688"/>
    </location>
</feature>
<evidence type="ECO:0000313" key="17">
    <source>
        <dbReference type="EMBL" id="RDX61356.1"/>
    </source>
</evidence>